<sequence>MTNCSSVAASRLNCTMCLAPMHHASLDRNDRDDAARKIELICFAHTCEKKTNRNDEQTYVSNPSSEQMIYFSRCHEKKICVPFEKRSRKNRQAVDSVREMIGGSGGSAGNSGVVVAAAAAAASKPATPAATTPMLVVEEQQRLASASPATAHTPTIARTPTITTATTTTVAVTTPPPALRMAATTTAAVIMAAAAITRRFHDCRRRHDCQHDCQCRFEDDIVKEQQQQHQTVQQSIVARPWEQPRHHQQQQPPHLSRQHMATLQPGLVGDIHHRAASLNLPNAAAAVFANIFSSVGGGAGGGSNNNNTTTNNNNNSVNSNNNNNSSSRHSSESRQQQRLLELHHGIGVRYYSEIANHVLNQPAVSKLFGTLRPPGLIGGSKPKVATPAVVSKIEQYKRENPTIFAWEIRERLISEGVCSNATAPSVSSINRILRNRAAERAAAEFARCATYVNAYASNPQAYLQQQQQQQSAAGQASGVSPWPPGTVPNSAAAAAAAHSWLFPGGLSAAGITGSASALLLQQPLPSVAAAAAAAAAAATSPEHALHAVDAIARGYLHPDGDGDDGSLDGSEQPKFRRNRTTFSPEQLEELEKEFERSHYPCVSTRERLASKTSLSEARVQVWFSNRRAKWRRHQRMNHLKRSPPHHHHHHPQLHHHQNPLSSLSPVAAPPPAAVLAGATTPQAPPPQPSQSRLGSGEKSAFKTVEKFRPSAFRAIDDLIGSREESRIERRMDKMDVDDDEDEEIQVQDSPNSWHDRWPEQQPLELTKHDR</sequence>
<dbReference type="CDD" id="cd00086">
    <property type="entry name" value="homeodomain"/>
    <property type="match status" value="1"/>
</dbReference>
<evidence type="ECO:0000256" key="8">
    <source>
        <dbReference type="ARBA" id="ARBA00023163"/>
    </source>
</evidence>
<dbReference type="InterPro" id="IPR001356">
    <property type="entry name" value="HD"/>
</dbReference>
<dbReference type="InterPro" id="IPR043565">
    <property type="entry name" value="PAX_fam"/>
</dbReference>
<dbReference type="InterPro" id="IPR001523">
    <property type="entry name" value="Paired_dom"/>
</dbReference>
<feature type="domain" description="Homeobox" evidence="13">
    <location>
        <begin position="573"/>
        <end position="633"/>
    </location>
</feature>
<feature type="compositionally biased region" description="Low complexity" evidence="12">
    <location>
        <begin position="304"/>
        <end position="327"/>
    </location>
</feature>
<dbReference type="Gene3D" id="1.10.10.10">
    <property type="entry name" value="Winged helix-like DNA-binding domain superfamily/Winged helix DNA-binding domain"/>
    <property type="match status" value="1"/>
</dbReference>
<evidence type="ECO:0000256" key="2">
    <source>
        <dbReference type="ARBA" id="ARBA00005733"/>
    </source>
</evidence>
<feature type="region of interest" description="Disordered" evidence="12">
    <location>
        <begin position="302"/>
        <end position="336"/>
    </location>
</feature>
<evidence type="ECO:0000313" key="15">
    <source>
        <dbReference type="EMBL" id="CAB0041883.1"/>
    </source>
</evidence>
<evidence type="ECO:0000256" key="6">
    <source>
        <dbReference type="ARBA" id="ARBA00023125"/>
    </source>
</evidence>
<comment type="subcellular location">
    <subcellularLocation>
        <location evidence="1 10 11">Nucleus</location>
    </subcellularLocation>
</comment>
<dbReference type="InterPro" id="IPR036388">
    <property type="entry name" value="WH-like_DNA-bd_sf"/>
</dbReference>
<protein>
    <recommendedName>
        <fullName evidence="17">Homeobox domain-containing protein</fullName>
    </recommendedName>
</protein>
<dbReference type="PROSITE" id="PS00027">
    <property type="entry name" value="HOMEOBOX_1"/>
    <property type="match status" value="1"/>
</dbReference>
<feature type="region of interest" description="Disordered" evidence="12">
    <location>
        <begin position="556"/>
        <end position="578"/>
    </location>
</feature>
<evidence type="ECO:0000256" key="1">
    <source>
        <dbReference type="ARBA" id="ARBA00004123"/>
    </source>
</evidence>
<dbReference type="FunFam" id="1.10.10.10:FF:000003">
    <property type="entry name" value="Paired box protein Pax-6"/>
    <property type="match status" value="1"/>
</dbReference>
<keyword evidence="4" id="KW-0563">Paired box</keyword>
<accession>A0A6H5J1A0</accession>
<dbReference type="GO" id="GO:0000978">
    <property type="term" value="F:RNA polymerase II cis-regulatory region sequence-specific DNA binding"/>
    <property type="evidence" value="ECO:0007669"/>
    <property type="project" value="TreeGrafter"/>
</dbReference>
<evidence type="ECO:0000256" key="12">
    <source>
        <dbReference type="SAM" id="MobiDB-lite"/>
    </source>
</evidence>
<evidence type="ECO:0000256" key="4">
    <source>
        <dbReference type="ARBA" id="ARBA00022724"/>
    </source>
</evidence>
<feature type="region of interest" description="Disordered" evidence="12">
    <location>
        <begin position="721"/>
        <end position="770"/>
    </location>
</feature>
<dbReference type="PROSITE" id="PS50071">
    <property type="entry name" value="HOMEOBOX_2"/>
    <property type="match status" value="1"/>
</dbReference>
<keyword evidence="8" id="KW-0804">Transcription</keyword>
<feature type="compositionally biased region" description="Basic and acidic residues" evidence="12">
    <location>
        <begin position="721"/>
        <end position="734"/>
    </location>
</feature>
<dbReference type="GO" id="GO:0000981">
    <property type="term" value="F:DNA-binding transcription factor activity, RNA polymerase II-specific"/>
    <property type="evidence" value="ECO:0007669"/>
    <property type="project" value="InterPro"/>
</dbReference>
<keyword evidence="7 10" id="KW-0371">Homeobox</keyword>
<evidence type="ECO:0000256" key="10">
    <source>
        <dbReference type="PROSITE-ProRule" id="PRU00108"/>
    </source>
</evidence>
<dbReference type="OrthoDB" id="3225452at2759"/>
<dbReference type="AlphaFoldDB" id="A0A6H5J1A0"/>
<keyword evidence="6 10" id="KW-0238">DNA-binding</keyword>
<dbReference type="InterPro" id="IPR009057">
    <property type="entry name" value="Homeodomain-like_sf"/>
</dbReference>
<dbReference type="SUPFAM" id="SSF46689">
    <property type="entry name" value="Homeodomain-like"/>
    <property type="match status" value="2"/>
</dbReference>
<keyword evidence="16" id="KW-1185">Reference proteome</keyword>
<evidence type="ECO:0000256" key="5">
    <source>
        <dbReference type="ARBA" id="ARBA00023015"/>
    </source>
</evidence>
<reference evidence="15 16" key="1">
    <citation type="submission" date="2020-02" db="EMBL/GenBank/DDBJ databases">
        <authorList>
            <person name="Ferguson B K."/>
        </authorList>
    </citation>
    <scope>NUCLEOTIDE SEQUENCE [LARGE SCALE GENOMIC DNA]</scope>
</reference>
<name>A0A6H5J1A0_9HYME</name>
<dbReference type="GO" id="GO:0009791">
    <property type="term" value="P:post-embryonic development"/>
    <property type="evidence" value="ECO:0007669"/>
    <property type="project" value="UniProtKB-ARBA"/>
</dbReference>
<keyword evidence="9 10" id="KW-0539">Nucleus</keyword>
<evidence type="ECO:0000259" key="13">
    <source>
        <dbReference type="PROSITE" id="PS50071"/>
    </source>
</evidence>
<keyword evidence="3" id="KW-0217">Developmental protein</keyword>
<feature type="compositionally biased region" description="Low complexity" evidence="12">
    <location>
        <begin position="466"/>
        <end position="478"/>
    </location>
</feature>
<evidence type="ECO:0000259" key="14">
    <source>
        <dbReference type="PROSITE" id="PS51057"/>
    </source>
</evidence>
<evidence type="ECO:0000256" key="3">
    <source>
        <dbReference type="ARBA" id="ARBA00022473"/>
    </source>
</evidence>
<feature type="region of interest" description="Disordered" evidence="12">
    <location>
        <begin position="639"/>
        <end position="704"/>
    </location>
</feature>
<dbReference type="Pfam" id="PF00046">
    <property type="entry name" value="Homeodomain"/>
    <property type="match status" value="1"/>
</dbReference>
<evidence type="ECO:0000256" key="7">
    <source>
        <dbReference type="ARBA" id="ARBA00023155"/>
    </source>
</evidence>
<dbReference type="GO" id="GO:0005634">
    <property type="term" value="C:nucleus"/>
    <property type="evidence" value="ECO:0007669"/>
    <property type="project" value="UniProtKB-SubCell"/>
</dbReference>
<dbReference type="SMART" id="SM00351">
    <property type="entry name" value="PAX"/>
    <property type="match status" value="1"/>
</dbReference>
<evidence type="ECO:0000256" key="9">
    <source>
        <dbReference type="ARBA" id="ARBA00023242"/>
    </source>
</evidence>
<feature type="compositionally biased region" description="Basic residues" evidence="12">
    <location>
        <begin position="639"/>
        <end position="657"/>
    </location>
</feature>
<evidence type="ECO:0008006" key="17">
    <source>
        <dbReference type="Google" id="ProtNLM"/>
    </source>
</evidence>
<dbReference type="Pfam" id="PF00292">
    <property type="entry name" value="PAX"/>
    <property type="match status" value="1"/>
</dbReference>
<feature type="DNA-binding region" description="Homeobox" evidence="10">
    <location>
        <begin position="575"/>
        <end position="634"/>
    </location>
</feature>
<evidence type="ECO:0000313" key="16">
    <source>
        <dbReference type="Proteomes" id="UP000479190"/>
    </source>
</evidence>
<comment type="similarity">
    <text evidence="2">Belongs to the paired homeobox family.</text>
</comment>
<evidence type="ECO:0000256" key="11">
    <source>
        <dbReference type="RuleBase" id="RU000682"/>
    </source>
</evidence>
<dbReference type="PROSITE" id="PS51057">
    <property type="entry name" value="PAIRED_2"/>
    <property type="match status" value="1"/>
</dbReference>
<proteinExistence type="inferred from homology"/>
<dbReference type="EMBL" id="CADCXV010001139">
    <property type="protein sequence ID" value="CAB0041883.1"/>
    <property type="molecule type" value="Genomic_DNA"/>
</dbReference>
<gene>
    <name evidence="15" type="ORF">TBRA_LOCUS13527</name>
</gene>
<feature type="compositionally biased region" description="Acidic residues" evidence="12">
    <location>
        <begin position="735"/>
        <end position="745"/>
    </location>
</feature>
<dbReference type="FunFam" id="1.10.10.60:FF:000307">
    <property type="entry name" value="Eyegone, isoform A"/>
    <property type="match status" value="1"/>
</dbReference>
<dbReference type="PANTHER" id="PTHR45636">
    <property type="entry name" value="PAIRED BOX PROTEIN PAX-6-RELATED-RELATED"/>
    <property type="match status" value="1"/>
</dbReference>
<organism evidence="15 16">
    <name type="scientific">Trichogramma brassicae</name>
    <dbReference type="NCBI Taxonomy" id="86971"/>
    <lineage>
        <taxon>Eukaryota</taxon>
        <taxon>Metazoa</taxon>
        <taxon>Ecdysozoa</taxon>
        <taxon>Arthropoda</taxon>
        <taxon>Hexapoda</taxon>
        <taxon>Insecta</taxon>
        <taxon>Pterygota</taxon>
        <taxon>Neoptera</taxon>
        <taxon>Endopterygota</taxon>
        <taxon>Hymenoptera</taxon>
        <taxon>Apocrita</taxon>
        <taxon>Proctotrupomorpha</taxon>
        <taxon>Chalcidoidea</taxon>
        <taxon>Trichogrammatidae</taxon>
        <taxon>Trichogramma</taxon>
    </lineage>
</organism>
<dbReference type="InterPro" id="IPR017970">
    <property type="entry name" value="Homeobox_CS"/>
</dbReference>
<dbReference type="PANTHER" id="PTHR45636:SF50">
    <property type="entry name" value="EYEGONE, ISOFORM A-RELATED"/>
    <property type="match status" value="1"/>
</dbReference>
<dbReference type="Gene3D" id="1.10.10.60">
    <property type="entry name" value="Homeodomain-like"/>
    <property type="match status" value="1"/>
</dbReference>
<dbReference type="Proteomes" id="UP000479190">
    <property type="component" value="Unassembled WGS sequence"/>
</dbReference>
<keyword evidence="5" id="KW-0805">Transcription regulation</keyword>
<feature type="domain" description="Paired" evidence="14">
    <location>
        <begin position="313"/>
        <end position="436"/>
    </location>
</feature>
<dbReference type="SMART" id="SM00389">
    <property type="entry name" value="HOX"/>
    <property type="match status" value="1"/>
</dbReference>
<feature type="region of interest" description="Disordered" evidence="12">
    <location>
        <begin position="466"/>
        <end position="485"/>
    </location>
</feature>